<protein>
    <recommendedName>
        <fullName evidence="7">Carboxylesterase type B domain-containing protein</fullName>
    </recommendedName>
</protein>
<gene>
    <name evidence="8" type="ORF">FF38_07854</name>
</gene>
<dbReference type="Gene3D" id="3.40.50.1820">
    <property type="entry name" value="alpha/beta hydrolase"/>
    <property type="match status" value="3"/>
</dbReference>
<dbReference type="FunFam" id="3.40.50.1820:FF:000155">
    <property type="entry name" value="Carboxylic ester hydrolase"/>
    <property type="match status" value="3"/>
</dbReference>
<dbReference type="ESTHER" id="luccu-a0a0l0bxx7.3">
    <property type="family name" value="Carb_B_Arthropoda"/>
</dbReference>
<organism evidence="8 9">
    <name type="scientific">Lucilia cuprina</name>
    <name type="common">Green bottle fly</name>
    <name type="synonym">Australian sheep blowfly</name>
    <dbReference type="NCBI Taxonomy" id="7375"/>
    <lineage>
        <taxon>Eukaryota</taxon>
        <taxon>Metazoa</taxon>
        <taxon>Ecdysozoa</taxon>
        <taxon>Arthropoda</taxon>
        <taxon>Hexapoda</taxon>
        <taxon>Insecta</taxon>
        <taxon>Pterygota</taxon>
        <taxon>Neoptera</taxon>
        <taxon>Endopterygota</taxon>
        <taxon>Diptera</taxon>
        <taxon>Brachycera</taxon>
        <taxon>Muscomorpha</taxon>
        <taxon>Oestroidea</taxon>
        <taxon>Calliphoridae</taxon>
        <taxon>Luciliinae</taxon>
        <taxon>Lucilia</taxon>
    </lineage>
</organism>
<evidence type="ECO:0000256" key="5">
    <source>
        <dbReference type="ARBA" id="ARBA00023180"/>
    </source>
</evidence>
<feature type="chain" id="PRO_5007253989" description="Carboxylesterase type B domain-containing protein" evidence="6">
    <location>
        <begin position="24"/>
        <end position="1713"/>
    </location>
</feature>
<evidence type="ECO:0000313" key="8">
    <source>
        <dbReference type="EMBL" id="KNC24865.1"/>
    </source>
</evidence>
<dbReference type="GO" id="GO:0052689">
    <property type="term" value="F:carboxylic ester hydrolase activity"/>
    <property type="evidence" value="ECO:0007669"/>
    <property type="project" value="UniProtKB-KW"/>
</dbReference>
<dbReference type="STRING" id="7375.A0A0L0BXX7"/>
<proteinExistence type="inferred from homology"/>
<dbReference type="OrthoDB" id="19653at2759"/>
<evidence type="ECO:0000256" key="3">
    <source>
        <dbReference type="ARBA" id="ARBA00022801"/>
    </source>
</evidence>
<dbReference type="ESTHER" id="luccu-a0a0l0bxx7.2">
    <property type="family name" value="Carb_B_Arthropoda"/>
</dbReference>
<keyword evidence="2" id="KW-0719">Serine esterase</keyword>
<dbReference type="PANTHER" id="PTHR11559">
    <property type="entry name" value="CARBOXYLESTERASE"/>
    <property type="match status" value="1"/>
</dbReference>
<evidence type="ECO:0000256" key="2">
    <source>
        <dbReference type="ARBA" id="ARBA00022487"/>
    </source>
</evidence>
<comment type="similarity">
    <text evidence="1">Belongs to the type-B carboxylesterase/lipase family.</text>
</comment>
<keyword evidence="4" id="KW-1015">Disulfide bond</keyword>
<evidence type="ECO:0000313" key="9">
    <source>
        <dbReference type="Proteomes" id="UP000037069"/>
    </source>
</evidence>
<feature type="domain" description="Carboxylesterase type B" evidence="7">
    <location>
        <begin position="30"/>
        <end position="540"/>
    </location>
</feature>
<evidence type="ECO:0000256" key="1">
    <source>
        <dbReference type="ARBA" id="ARBA00005964"/>
    </source>
</evidence>
<feature type="domain" description="Carboxylesterase type B" evidence="7">
    <location>
        <begin position="1185"/>
        <end position="1683"/>
    </location>
</feature>
<keyword evidence="6" id="KW-0732">Signal</keyword>
<feature type="signal peptide" evidence="6">
    <location>
        <begin position="1"/>
        <end position="23"/>
    </location>
</feature>
<dbReference type="InterPro" id="IPR029058">
    <property type="entry name" value="AB_hydrolase_fold"/>
</dbReference>
<dbReference type="ESTHER" id="luccu-a0a0l0bxx7.1">
    <property type="family name" value="Carb_B_Arthropoda"/>
</dbReference>
<sequence>MIIVCKMICRISITLWVLAICQADSDPTICVETHLGTVKGKQMESRSGDKFWAFLGVRYAQPPVGELRFQSPQPVKAWKPKILDATKDGPICPQITVNLTYLSEDCLRLNVYTKDIKARKPVIVYLYPGGFYFGGSISLYAGPENFMDRDIVLVTLNYRLGSLGFLATGTADAAGNMGLKDQVMALRWIQQHIETFGGDPNSVTLWGYSAGSFSIGLHVMSPMARGLFHRGIMMSGTPLAQFKYKTHQLDLAERQARLLNCPVKPIKEMVKCLKMKSMMDFVNTTMGMFEYGFNPLLNWVPVIENDCGGNQERYLIEDPYTTMSKGNIYKVPLITGMTEYEFYNLAYFTMRNDTEREYFNKDFAKYAPIYFSYERETPKSQEISDAFRSFYFQNKSLEYPKSLQSFVDFYGDGAICFSLRYLQMVSQFTPVYTYVFNYKGRYSHFVNPDTNQTIGAVHHDELLYLLKLPLLTPQFKKTDPENIIIERLTRFWFEFAQKGDPNNVSDEYLKSVKWPLYSQDKKQYLEIGQNLNVKSNAKLQERSQLWNRLFPISEIFSIVGVKINMIIAFKIFYGILVALSVQTICNAELNPTICVNTSLGEMKGTQMESRSGDKFWAFRGVRYAQPPVGELRFQNPQPVKAWKPEVYDATKDGPICPQVTVNLTYLSEDCLRLNVYTKDTKARKPVIVYLHPGGFYAVAAISSYAGPENFMDRDIVLVTLNYRLGTLGFLATGTAEAAGNMGLKDQVVALRWIQQHIDKFGGDPNSVTLWGYSAGSLSIGLHMMSPMAKGLFHRGIMMSASPLGQFKYTSDQLDLAEKQARLLNCPVTPIKDMVKCLKAKPMMDFVNTSSAMFEFGWNPVLNWKPVIENDCGGNQERYLIEDPYTTMAKGNISKVPLIIGTTEYEFYYIGYYTLRNETERRNFNENFAKYSPIYFLYERETPKSLEVSAAIRSFYFQNKSLEYPQSLIPFGQLYGDGLIGFEYFRFLQMVSKYTPVYTYLFTYKGRYSHFVNPETNQTLGAMHHDELLYLLNAPLFTPQFKKTDPENDTIERLTRFWYEFAKKSDPNNASDEYLKAVKWPLYSEEKKQYLDIGQNLNVKSNGIFPERFQLWNRLFPIKEMLVSNNAQWSPKRLTTSVAFGEFWSFRYAVGELSLQNPQSVKAWKPKVYDQGWLLVASATLSEDCLKGLKLKTRLGNNIWAFRGVRYGQPPVGELRFQNPLPVKAWKPEIHDATQDGPMCAQVTDNLAEISEDCLRLNIYTKDTKTKKPVIVYLHPGGFYSGAVNSNYAGPQNFMDQDIVLVTIEYRLGSLGFLATGTTDAAGNMGLKDQVLALRWIRDHIDIFGGDPNSVTLWGYSAGSFSVGLHMMSPMSKGLFHRGIMMSASPLAQFRYKTDQLELAQKQAQLLNCPVKPIKEMVKCLKTKSMLDFVNTMEEMFEDGWNPVYNWLPVIESDCGGNYERYLIEDPYTTMSKGNISKVPLITGITEYEFYSIGYYALRNDTQRQHFNDDFAKYTPIYFLYERETPKSLEASADIRKFYFKNKALQFPQSLIPFGQLYGDGLIGFAYHRFLQMVAKYTPVYTYLFTYKGRYSHFVNPDSNQTLGAMHHDELLYLLNVPLLTPQFKKTDPEHNTIERLTRFWFEFAKKSDPNNASDDYLKAVKWPLYTEDKKHYLEIGENLSVKSFGIFPERFQLWDRLFPIPEMLNSNNGQCRI</sequence>
<evidence type="ECO:0000259" key="7">
    <source>
        <dbReference type="Pfam" id="PF00135"/>
    </source>
</evidence>
<dbReference type="SUPFAM" id="SSF53474">
    <property type="entry name" value="alpha/beta-Hydrolases"/>
    <property type="match status" value="3"/>
</dbReference>
<dbReference type="OMA" id="WAMTNAT"/>
<keyword evidence="3" id="KW-0378">Hydrolase</keyword>
<comment type="caution">
    <text evidence="8">The sequence shown here is derived from an EMBL/GenBank/DDBJ whole genome shotgun (WGS) entry which is preliminary data.</text>
</comment>
<dbReference type="EMBL" id="JRES01001168">
    <property type="protein sequence ID" value="KNC24865.1"/>
    <property type="molecule type" value="Genomic_DNA"/>
</dbReference>
<dbReference type="PROSITE" id="PS00122">
    <property type="entry name" value="CARBOXYLESTERASE_B_1"/>
    <property type="match status" value="3"/>
</dbReference>
<dbReference type="InterPro" id="IPR002018">
    <property type="entry name" value="CarbesteraseB"/>
</dbReference>
<keyword evidence="5" id="KW-0325">Glycoprotein</keyword>
<evidence type="ECO:0000256" key="4">
    <source>
        <dbReference type="ARBA" id="ARBA00023157"/>
    </source>
</evidence>
<feature type="domain" description="Carboxylesterase type B" evidence="7">
    <location>
        <begin position="594"/>
        <end position="1111"/>
    </location>
</feature>
<name>A0A0L0BXX7_LUCCU</name>
<reference evidence="8 9" key="1">
    <citation type="journal article" date="2015" name="Nat. Commun.">
        <title>Lucilia cuprina genome unlocks parasitic fly biology to underpin future interventions.</title>
        <authorList>
            <person name="Anstead C.A."/>
            <person name="Korhonen P.K."/>
            <person name="Young N.D."/>
            <person name="Hall R.S."/>
            <person name="Jex A.R."/>
            <person name="Murali S.C."/>
            <person name="Hughes D.S."/>
            <person name="Lee S.F."/>
            <person name="Perry T."/>
            <person name="Stroehlein A.J."/>
            <person name="Ansell B.R."/>
            <person name="Breugelmans B."/>
            <person name="Hofmann A."/>
            <person name="Qu J."/>
            <person name="Dugan S."/>
            <person name="Lee S.L."/>
            <person name="Chao H."/>
            <person name="Dinh H."/>
            <person name="Han Y."/>
            <person name="Doddapaneni H.V."/>
            <person name="Worley K.C."/>
            <person name="Muzny D.M."/>
            <person name="Ioannidis P."/>
            <person name="Waterhouse R.M."/>
            <person name="Zdobnov E.M."/>
            <person name="James P.J."/>
            <person name="Bagnall N.H."/>
            <person name="Kotze A.C."/>
            <person name="Gibbs R.A."/>
            <person name="Richards S."/>
            <person name="Batterham P."/>
            <person name="Gasser R.B."/>
        </authorList>
    </citation>
    <scope>NUCLEOTIDE SEQUENCE [LARGE SCALE GENOMIC DNA]</scope>
    <source>
        <strain evidence="8 9">LS</strain>
        <tissue evidence="8">Full body</tissue>
    </source>
</reference>
<dbReference type="Pfam" id="PF00135">
    <property type="entry name" value="COesterase"/>
    <property type="match status" value="3"/>
</dbReference>
<accession>A0A0L0BXX7</accession>
<keyword evidence="9" id="KW-1185">Reference proteome</keyword>
<dbReference type="Proteomes" id="UP000037069">
    <property type="component" value="Unassembled WGS sequence"/>
</dbReference>
<dbReference type="InterPro" id="IPR050309">
    <property type="entry name" value="Type-B_Carboxylest/Lipase"/>
</dbReference>
<dbReference type="InterPro" id="IPR019826">
    <property type="entry name" value="Carboxylesterase_B_AS"/>
</dbReference>
<evidence type="ECO:0000256" key="6">
    <source>
        <dbReference type="SAM" id="SignalP"/>
    </source>
</evidence>